<dbReference type="PANTHER" id="PTHR33933:SF1">
    <property type="entry name" value="PROTEIN ADENYLYLTRANSFERASE MNTA-RELATED"/>
    <property type="match status" value="1"/>
</dbReference>
<dbReference type="AlphaFoldDB" id="A0A3M9NGZ8"/>
<evidence type="ECO:0000259" key="1">
    <source>
        <dbReference type="Pfam" id="PF01909"/>
    </source>
</evidence>
<dbReference type="GO" id="GO:0016779">
    <property type="term" value="F:nucleotidyltransferase activity"/>
    <property type="evidence" value="ECO:0007669"/>
    <property type="project" value="InterPro"/>
</dbReference>
<dbReference type="InterPro" id="IPR052548">
    <property type="entry name" value="Type_VII_TA_antitoxin"/>
</dbReference>
<feature type="domain" description="Polymerase nucleotidyl transferase" evidence="1">
    <location>
        <begin position="11"/>
        <end position="59"/>
    </location>
</feature>
<dbReference type="Gene3D" id="3.30.460.10">
    <property type="entry name" value="Beta Polymerase, domain 2"/>
    <property type="match status" value="1"/>
</dbReference>
<evidence type="ECO:0000313" key="2">
    <source>
        <dbReference type="EMBL" id="RNI36577.1"/>
    </source>
</evidence>
<proteinExistence type="predicted"/>
<dbReference type="SUPFAM" id="SSF81301">
    <property type="entry name" value="Nucleotidyltransferase"/>
    <property type="match status" value="1"/>
</dbReference>
<dbReference type="OrthoDB" id="798692at2"/>
<protein>
    <submittedName>
        <fullName evidence="2">Nucleotidyltransferase domain-containing protein</fullName>
    </submittedName>
</protein>
<reference evidence="2 3" key="1">
    <citation type="submission" date="2018-11" db="EMBL/GenBank/DDBJ databases">
        <title>Draft genome sequence of Ferruginibacter sp. BO-59.</title>
        <authorList>
            <person name="Im W.T."/>
        </authorList>
    </citation>
    <scope>NUCLEOTIDE SEQUENCE [LARGE SCALE GENOMIC DNA]</scope>
    <source>
        <strain evidence="2 3">BO-59</strain>
    </source>
</reference>
<keyword evidence="3" id="KW-1185">Reference proteome</keyword>
<organism evidence="2 3">
    <name type="scientific">Hanamia caeni</name>
    <dbReference type="NCBI Taxonomy" id="2294116"/>
    <lineage>
        <taxon>Bacteria</taxon>
        <taxon>Pseudomonadati</taxon>
        <taxon>Bacteroidota</taxon>
        <taxon>Chitinophagia</taxon>
        <taxon>Chitinophagales</taxon>
        <taxon>Chitinophagaceae</taxon>
        <taxon>Hanamia</taxon>
    </lineage>
</organism>
<comment type="caution">
    <text evidence="2">The sequence shown here is derived from an EMBL/GenBank/DDBJ whole genome shotgun (WGS) entry which is preliminary data.</text>
</comment>
<dbReference type="EMBL" id="RJJR01000007">
    <property type="protein sequence ID" value="RNI36577.1"/>
    <property type="molecule type" value="Genomic_DNA"/>
</dbReference>
<name>A0A3M9NGZ8_9BACT</name>
<gene>
    <name evidence="2" type="ORF">EFY79_09620</name>
</gene>
<keyword evidence="2" id="KW-0808">Transferase</keyword>
<dbReference type="InterPro" id="IPR043519">
    <property type="entry name" value="NT_sf"/>
</dbReference>
<sequence>MNAQTHNISRLIRKNVNEIDDNAEIILYGSRARGDERIDSDWDILVLTDYPVSLEKEKIFRDKLYTLEINDTI</sequence>
<accession>A0A3M9NGZ8</accession>
<evidence type="ECO:0000313" key="3">
    <source>
        <dbReference type="Proteomes" id="UP000267223"/>
    </source>
</evidence>
<dbReference type="PANTHER" id="PTHR33933">
    <property type="entry name" value="NUCLEOTIDYLTRANSFERASE"/>
    <property type="match status" value="1"/>
</dbReference>
<dbReference type="CDD" id="cd05403">
    <property type="entry name" value="NT_KNTase_like"/>
    <property type="match status" value="1"/>
</dbReference>
<dbReference type="InterPro" id="IPR002934">
    <property type="entry name" value="Polymerase_NTP_transf_dom"/>
</dbReference>
<dbReference type="RefSeq" id="WP_123120495.1">
    <property type="nucleotide sequence ID" value="NZ_RJJR01000007.1"/>
</dbReference>
<dbReference type="Pfam" id="PF01909">
    <property type="entry name" value="NTP_transf_2"/>
    <property type="match status" value="1"/>
</dbReference>
<dbReference type="Proteomes" id="UP000267223">
    <property type="component" value="Unassembled WGS sequence"/>
</dbReference>